<dbReference type="PANTHER" id="PTHR13487">
    <property type="entry name" value="SERINE PROTEASE INHIBITOR"/>
    <property type="match status" value="1"/>
</dbReference>
<dbReference type="GO" id="GO:0005886">
    <property type="term" value="C:plasma membrane"/>
    <property type="evidence" value="ECO:0007669"/>
    <property type="project" value="TreeGrafter"/>
</dbReference>
<evidence type="ECO:0000259" key="1">
    <source>
        <dbReference type="Pfam" id="PF23332"/>
    </source>
</evidence>
<sequence>DELIQACSQPQPTDPLWQCFLKNPSSKKNESIPMSRIDNAKLQCCGKAASSRCRELCTLSYKSGWSYHT</sequence>
<protein>
    <recommendedName>
        <fullName evidence="1">Reversion-inducing cysteine-rich protein with Kazal CC4 domain-containing protein</fullName>
    </recommendedName>
</protein>
<organism evidence="2">
    <name type="scientific">Arion vulgaris</name>
    <dbReference type="NCBI Taxonomy" id="1028688"/>
    <lineage>
        <taxon>Eukaryota</taxon>
        <taxon>Metazoa</taxon>
        <taxon>Spiralia</taxon>
        <taxon>Lophotrochozoa</taxon>
        <taxon>Mollusca</taxon>
        <taxon>Gastropoda</taxon>
        <taxon>Heterobranchia</taxon>
        <taxon>Euthyneura</taxon>
        <taxon>Panpulmonata</taxon>
        <taxon>Eupulmonata</taxon>
        <taxon>Stylommatophora</taxon>
        <taxon>Helicina</taxon>
        <taxon>Arionoidea</taxon>
        <taxon>Arionidae</taxon>
        <taxon>Arion</taxon>
    </lineage>
</organism>
<dbReference type="EMBL" id="HACG01000897">
    <property type="protein sequence ID" value="CEK47762.1"/>
    <property type="molecule type" value="Transcribed_RNA"/>
</dbReference>
<feature type="non-terminal residue" evidence="2">
    <location>
        <position position="69"/>
    </location>
</feature>
<dbReference type="Pfam" id="PF23332">
    <property type="entry name" value="CC4_RECK"/>
    <property type="match status" value="1"/>
</dbReference>
<reference evidence="2" key="1">
    <citation type="submission" date="2014-12" db="EMBL/GenBank/DDBJ databases">
        <title>Insight into the proteome of Arion vulgaris.</title>
        <authorList>
            <person name="Aradska J."/>
            <person name="Bulat T."/>
            <person name="Smidak R."/>
            <person name="Sarate P."/>
            <person name="Gangsoo J."/>
            <person name="Sialana F."/>
            <person name="Bilban M."/>
            <person name="Lubec G."/>
        </authorList>
    </citation>
    <scope>NUCLEOTIDE SEQUENCE</scope>
    <source>
        <tissue evidence="2">Skin</tissue>
    </source>
</reference>
<dbReference type="InterPro" id="IPR056978">
    <property type="entry name" value="CC4_RECK"/>
</dbReference>
<proteinExistence type="predicted"/>
<dbReference type="InterPro" id="IPR039016">
    <property type="entry name" value="RECK"/>
</dbReference>
<evidence type="ECO:0000313" key="2">
    <source>
        <dbReference type="EMBL" id="CEK47762.1"/>
    </source>
</evidence>
<feature type="domain" description="Reversion-inducing cysteine-rich protein with Kazal CC4" evidence="1">
    <location>
        <begin position="38"/>
        <end position="66"/>
    </location>
</feature>
<gene>
    <name evidence="2" type="primary">ORF2182</name>
</gene>
<feature type="non-terminal residue" evidence="2">
    <location>
        <position position="1"/>
    </location>
</feature>
<dbReference type="AlphaFoldDB" id="A0A0B6XUR4"/>
<name>A0A0B6XUR4_9EUPU</name>
<dbReference type="GO" id="GO:0030198">
    <property type="term" value="P:extracellular matrix organization"/>
    <property type="evidence" value="ECO:0007669"/>
    <property type="project" value="TreeGrafter"/>
</dbReference>
<dbReference type="PANTHER" id="PTHR13487:SF3">
    <property type="entry name" value="REVERSION-INDUCING CYSTEINE-RICH PROTEIN WITH KAZAL MOTIFS"/>
    <property type="match status" value="1"/>
</dbReference>
<dbReference type="GO" id="GO:0008191">
    <property type="term" value="F:metalloendopeptidase inhibitor activity"/>
    <property type="evidence" value="ECO:0007669"/>
    <property type="project" value="InterPro"/>
</dbReference>
<accession>A0A0B6XUR4</accession>